<reference evidence="2" key="1">
    <citation type="journal article" date="2014" name="Int. J. Syst. Evol. Microbiol.">
        <title>Complete genome sequence of Corynebacterium casei LMG S-19264T (=DSM 44701T), isolated from a smear-ripened cheese.</title>
        <authorList>
            <consortium name="US DOE Joint Genome Institute (JGI-PGF)"/>
            <person name="Walter F."/>
            <person name="Albersmeier A."/>
            <person name="Kalinowski J."/>
            <person name="Ruckert C."/>
        </authorList>
    </citation>
    <scope>NUCLEOTIDE SEQUENCE</scope>
    <source>
        <strain evidence="2">CGMCC 1.15794</strain>
    </source>
</reference>
<sequence length="236" mass="25265">MEQRGTAAGASLTAWARTATFPDPIRLGDVEAEVLSRPVRVDAVRRESSLGGRIVLLIIASLFLIAPGVLGVVGLLLADRATTADDIDSWLTGSRVGYMLATAFPVGVLTMWFTVYGRHRTGYEILVGVASAVTGVAGLVAVAAGELDVPGHLVVWIVLAIVAGTACTGFAIFASRSGPPPERVPDHVLAGSETERLQFRDRTLVLHVLRDRGLVDDATWRRALEMPLGTWHRLDH</sequence>
<dbReference type="EMBL" id="BMJY01000005">
    <property type="protein sequence ID" value="GGH42855.1"/>
    <property type="molecule type" value="Genomic_DNA"/>
</dbReference>
<keyword evidence="1" id="KW-1133">Transmembrane helix</keyword>
<feature type="transmembrane region" description="Helical" evidence="1">
    <location>
        <begin position="123"/>
        <end position="147"/>
    </location>
</feature>
<gene>
    <name evidence="2" type="ORF">GCM10010921_16350</name>
</gene>
<dbReference type="AlphaFoldDB" id="A0A917IEV6"/>
<feature type="transmembrane region" description="Helical" evidence="1">
    <location>
        <begin position="153"/>
        <end position="173"/>
    </location>
</feature>
<organism evidence="2 3">
    <name type="scientific">Microbacterium album</name>
    <dbReference type="NCBI Taxonomy" id="2053191"/>
    <lineage>
        <taxon>Bacteria</taxon>
        <taxon>Bacillati</taxon>
        <taxon>Actinomycetota</taxon>
        <taxon>Actinomycetes</taxon>
        <taxon>Micrococcales</taxon>
        <taxon>Microbacteriaceae</taxon>
        <taxon>Microbacterium</taxon>
    </lineage>
</organism>
<protein>
    <submittedName>
        <fullName evidence="2">Uncharacterized protein</fullName>
    </submittedName>
</protein>
<keyword evidence="1" id="KW-0472">Membrane</keyword>
<name>A0A917IEV6_9MICO</name>
<evidence type="ECO:0000313" key="3">
    <source>
        <dbReference type="Proteomes" id="UP000657592"/>
    </source>
</evidence>
<feature type="transmembrane region" description="Helical" evidence="1">
    <location>
        <begin position="98"/>
        <end position="116"/>
    </location>
</feature>
<comment type="caution">
    <text evidence="2">The sequence shown here is derived from an EMBL/GenBank/DDBJ whole genome shotgun (WGS) entry which is preliminary data.</text>
</comment>
<keyword evidence="3" id="KW-1185">Reference proteome</keyword>
<feature type="transmembrane region" description="Helical" evidence="1">
    <location>
        <begin position="54"/>
        <end position="78"/>
    </location>
</feature>
<proteinExistence type="predicted"/>
<evidence type="ECO:0000256" key="1">
    <source>
        <dbReference type="SAM" id="Phobius"/>
    </source>
</evidence>
<keyword evidence="1" id="KW-0812">Transmembrane</keyword>
<reference evidence="2" key="2">
    <citation type="submission" date="2020-09" db="EMBL/GenBank/DDBJ databases">
        <authorList>
            <person name="Sun Q."/>
            <person name="Zhou Y."/>
        </authorList>
    </citation>
    <scope>NUCLEOTIDE SEQUENCE</scope>
    <source>
        <strain evidence="2">CGMCC 1.15794</strain>
    </source>
</reference>
<evidence type="ECO:0000313" key="2">
    <source>
        <dbReference type="EMBL" id="GGH42855.1"/>
    </source>
</evidence>
<accession>A0A917IEV6</accession>
<dbReference type="Proteomes" id="UP000657592">
    <property type="component" value="Unassembled WGS sequence"/>
</dbReference>